<keyword evidence="3 4" id="KW-0443">Lipid metabolism</keyword>
<feature type="active site" description="Nucleophile" evidence="4">
    <location>
        <position position="674"/>
    </location>
</feature>
<comment type="caution">
    <text evidence="6">The sequence shown here is derived from an EMBL/GenBank/DDBJ whole genome shotgun (WGS) entry which is preliminary data.</text>
</comment>
<dbReference type="Pfam" id="PF01734">
    <property type="entry name" value="Patatin"/>
    <property type="match status" value="1"/>
</dbReference>
<dbReference type="CDD" id="cd07199">
    <property type="entry name" value="Pat17_PNPLA8_PNPLA9_like"/>
    <property type="match status" value="1"/>
</dbReference>
<dbReference type="PANTHER" id="PTHR24185:SF1">
    <property type="entry name" value="CALCIUM-INDEPENDENT PHOSPHOLIPASE A2-GAMMA"/>
    <property type="match status" value="1"/>
</dbReference>
<evidence type="ECO:0000259" key="5">
    <source>
        <dbReference type="PROSITE" id="PS51635"/>
    </source>
</evidence>
<dbReference type="SUPFAM" id="SSF52151">
    <property type="entry name" value="FabD/lysophospholipase-like"/>
    <property type="match status" value="1"/>
</dbReference>
<protein>
    <recommendedName>
        <fullName evidence="5">PNPLA domain-containing protein</fullName>
    </recommendedName>
</protein>
<dbReference type="PANTHER" id="PTHR24185">
    <property type="entry name" value="CALCIUM-INDEPENDENT PHOSPHOLIPASE A2-GAMMA"/>
    <property type="match status" value="1"/>
</dbReference>
<proteinExistence type="predicted"/>
<dbReference type="PROSITE" id="PS51635">
    <property type="entry name" value="PNPLA"/>
    <property type="match status" value="1"/>
</dbReference>
<dbReference type="GO" id="GO:0047499">
    <property type="term" value="F:calcium-independent phospholipase A2 activity"/>
    <property type="evidence" value="ECO:0007669"/>
    <property type="project" value="TreeGrafter"/>
</dbReference>
<evidence type="ECO:0000256" key="1">
    <source>
        <dbReference type="ARBA" id="ARBA00022801"/>
    </source>
</evidence>
<organism evidence="6 7">
    <name type="scientific">Amylocarpus encephaloides</name>
    <dbReference type="NCBI Taxonomy" id="45428"/>
    <lineage>
        <taxon>Eukaryota</taxon>
        <taxon>Fungi</taxon>
        <taxon>Dikarya</taxon>
        <taxon>Ascomycota</taxon>
        <taxon>Pezizomycotina</taxon>
        <taxon>Leotiomycetes</taxon>
        <taxon>Helotiales</taxon>
        <taxon>Helotiales incertae sedis</taxon>
        <taxon>Amylocarpus</taxon>
    </lineage>
</organism>
<evidence type="ECO:0000256" key="4">
    <source>
        <dbReference type="PROSITE-ProRule" id="PRU01161"/>
    </source>
</evidence>
<dbReference type="InterPro" id="IPR002641">
    <property type="entry name" value="PNPLA_dom"/>
</dbReference>
<sequence length="954" mass="109037">MDLEWPSLWGESSGGARIYPVTLSIHSQENELSDNPYTMDIQEPFGPPATWNGALCHNCEQLGPNRANCNVCHVSFCPECWDKLLLHKKKPQPGQMVHEKTDLELSRKIHQALRPLGVESELHHRDQATTWFGVFQPEGSSGARPQFIGHGRFENLMMEYDPQLRGIGNDHFPVPVVGTAATENQPTSGDVHLYQDPETAAVREGYCSPILYADCEGLQGGDAEPQSATTTKHTVTQRLKHIGMKAQEFFWSSSSSPENREFIVTNFYTRILYTISDVIVFVLDEENARTVENVIMMLLELGDKSIEHSTNQPALPHAIIVLNKTDNAFDVPQWEQQASTNWLFSGIDETIHNTAKFCRYLEKWERVNGRQLNTEQLLRCYYTTVQVIRVPRVTEKDCNEVQEKKTRLRMLLNADQFNPYLQLAFQHFRSEEGLEKPFDFVQASFSNSPISADFADHIVSVGKFLQNRKRKHAARQFTFTGLLKEPIPLVSACIMLDAAKNNRLGDASSILPKYSKFCKEALDVFVEEGPCQVPGCVNVEQGHAKGHQDKTGNIIRARGNNEFLRYDIRESERFSILKNIEHEPAKLLNLCPSSLNQATESPFVIHQNMIRRFYKQQGGAQTGGVRGILQLVVLQRLERKLGDQIPIEAFFHMIVGTRYIISMRIMEHIDNSGSVGGIIAAGLVVNSWTASECQKQFKSLCARAFQLRWPFSRWPSQTPWLQYANHRNCFAPCHLLPFYHNNLMVYNVPLESEWHRFVRHKDPRYEIKAWEAARATSAAPTWFPGFKHEATGRTYLDGGLYHNNPVNILDHERKLVFPHNPLDVLVSIGTGYDPKTNMIKFAPLKATAETSDRAITRFWIRVKNSIFDFMDRNTTLWRLAKVASDQLENSLNSELVWKQFAQQLRSDTDNHSRLNTVLENPPELHEYEKMRDLVECANLFWIQPENDARLESLA</sequence>
<evidence type="ECO:0000256" key="2">
    <source>
        <dbReference type="ARBA" id="ARBA00022963"/>
    </source>
</evidence>
<dbReference type="GO" id="GO:0046486">
    <property type="term" value="P:glycerolipid metabolic process"/>
    <property type="evidence" value="ECO:0007669"/>
    <property type="project" value="UniProtKB-ARBA"/>
</dbReference>
<dbReference type="GO" id="GO:0016042">
    <property type="term" value="P:lipid catabolic process"/>
    <property type="evidence" value="ECO:0007669"/>
    <property type="project" value="UniProtKB-UniRule"/>
</dbReference>
<dbReference type="EMBL" id="MU251414">
    <property type="protein sequence ID" value="KAG9236159.1"/>
    <property type="molecule type" value="Genomic_DNA"/>
</dbReference>
<dbReference type="InterPro" id="IPR016035">
    <property type="entry name" value="Acyl_Trfase/lysoPLipase"/>
</dbReference>
<dbReference type="AlphaFoldDB" id="A0A9P8C6Y5"/>
<keyword evidence="2 4" id="KW-0442">Lipid degradation</keyword>
<reference evidence="6" key="1">
    <citation type="journal article" date="2021" name="IMA Fungus">
        <title>Genomic characterization of three marine fungi, including Emericellopsis atlantica sp. nov. with signatures of a generalist lifestyle and marine biomass degradation.</title>
        <authorList>
            <person name="Hagestad O.C."/>
            <person name="Hou L."/>
            <person name="Andersen J.H."/>
            <person name="Hansen E.H."/>
            <person name="Altermark B."/>
            <person name="Li C."/>
            <person name="Kuhnert E."/>
            <person name="Cox R.J."/>
            <person name="Crous P.W."/>
            <person name="Spatafora J.W."/>
            <person name="Lail K."/>
            <person name="Amirebrahimi M."/>
            <person name="Lipzen A."/>
            <person name="Pangilinan J."/>
            <person name="Andreopoulos W."/>
            <person name="Hayes R.D."/>
            <person name="Ng V."/>
            <person name="Grigoriev I.V."/>
            <person name="Jackson S.A."/>
            <person name="Sutton T.D.S."/>
            <person name="Dobson A.D.W."/>
            <person name="Rama T."/>
        </authorList>
    </citation>
    <scope>NUCLEOTIDE SEQUENCE</scope>
    <source>
        <strain evidence="6">TRa018bII</strain>
    </source>
</reference>
<feature type="active site" description="Proton acceptor" evidence="4">
    <location>
        <position position="797"/>
    </location>
</feature>
<name>A0A9P8C6Y5_9HELO</name>
<keyword evidence="7" id="KW-1185">Reference proteome</keyword>
<comment type="caution">
    <text evidence="4">Lacks conserved residue(s) required for the propagation of feature annotation.</text>
</comment>
<dbReference type="Gene3D" id="3.40.1090.10">
    <property type="entry name" value="Cytosolic phospholipase A2 catalytic domain"/>
    <property type="match status" value="1"/>
</dbReference>
<dbReference type="Proteomes" id="UP000824998">
    <property type="component" value="Unassembled WGS sequence"/>
</dbReference>
<dbReference type="GO" id="GO:0016020">
    <property type="term" value="C:membrane"/>
    <property type="evidence" value="ECO:0007669"/>
    <property type="project" value="TreeGrafter"/>
</dbReference>
<feature type="domain" description="PNPLA" evidence="5">
    <location>
        <begin position="618"/>
        <end position="810"/>
    </location>
</feature>
<feature type="short sequence motif" description="DGA/G" evidence="4">
    <location>
        <begin position="797"/>
        <end position="799"/>
    </location>
</feature>
<evidence type="ECO:0000313" key="6">
    <source>
        <dbReference type="EMBL" id="KAG9236159.1"/>
    </source>
</evidence>
<accession>A0A9P8C6Y5</accession>
<keyword evidence="1 4" id="KW-0378">Hydrolase</keyword>
<evidence type="ECO:0000256" key="3">
    <source>
        <dbReference type="ARBA" id="ARBA00023098"/>
    </source>
</evidence>
<dbReference type="OrthoDB" id="194358at2759"/>
<gene>
    <name evidence="6" type="ORF">BJ875DRAFT_482583</name>
</gene>
<evidence type="ECO:0000313" key="7">
    <source>
        <dbReference type="Proteomes" id="UP000824998"/>
    </source>
</evidence>
<dbReference type="GO" id="GO:0019369">
    <property type="term" value="P:arachidonate metabolic process"/>
    <property type="evidence" value="ECO:0007669"/>
    <property type="project" value="TreeGrafter"/>
</dbReference>